<dbReference type="InterPro" id="IPR045595">
    <property type="entry name" value="SufBD_N"/>
</dbReference>
<dbReference type="InterPro" id="IPR011542">
    <property type="entry name" value="SUF_FeS_clus_asmbl_SufD"/>
</dbReference>
<feature type="region of interest" description="Disordered" evidence="1">
    <location>
        <begin position="1"/>
        <end position="32"/>
    </location>
</feature>
<dbReference type="NCBIfam" id="TIGR01981">
    <property type="entry name" value="sufD"/>
    <property type="match status" value="1"/>
</dbReference>
<evidence type="ECO:0000313" key="4">
    <source>
        <dbReference type="EMBL" id="GAQ89569.1"/>
    </source>
</evidence>
<dbReference type="GO" id="GO:0009536">
    <property type="term" value="C:plastid"/>
    <property type="evidence" value="ECO:0000318"/>
    <property type="project" value="GO_Central"/>
</dbReference>
<evidence type="ECO:0000256" key="1">
    <source>
        <dbReference type="SAM" id="MobiDB-lite"/>
    </source>
</evidence>
<gene>
    <name evidence="4" type="ORF">KFL_005370060</name>
</gene>
<dbReference type="Proteomes" id="UP000054558">
    <property type="component" value="Unassembled WGS sequence"/>
</dbReference>
<name>A0A1Y1IJE3_KLENI</name>
<dbReference type="Pfam" id="PF01458">
    <property type="entry name" value="SUFBD_core"/>
    <property type="match status" value="1"/>
</dbReference>
<evidence type="ECO:0000259" key="2">
    <source>
        <dbReference type="Pfam" id="PF01458"/>
    </source>
</evidence>
<dbReference type="PANTHER" id="PTHR43575">
    <property type="entry name" value="PROTEIN ABCI7, CHLOROPLASTIC"/>
    <property type="match status" value="1"/>
</dbReference>
<keyword evidence="5" id="KW-1185">Reference proteome</keyword>
<dbReference type="PANTHER" id="PTHR43575:SF1">
    <property type="entry name" value="PROTEIN ABCI7, CHLOROPLASTIC"/>
    <property type="match status" value="1"/>
</dbReference>
<dbReference type="InterPro" id="IPR055346">
    <property type="entry name" value="Fe-S_cluster_assembly_SufBD"/>
</dbReference>
<dbReference type="SUPFAM" id="SSF101960">
    <property type="entry name" value="Stabilizer of iron transporter SufD"/>
    <property type="match status" value="1"/>
</dbReference>
<dbReference type="Pfam" id="PF19295">
    <property type="entry name" value="SufBD_N"/>
    <property type="match status" value="1"/>
</dbReference>
<dbReference type="AlphaFoldDB" id="A0A1Y1IJE3"/>
<dbReference type="InterPro" id="IPR037284">
    <property type="entry name" value="SUF_FeS_clus_asmbl_SufBD_sf"/>
</dbReference>
<accession>A0A1Y1IJE3</accession>
<dbReference type="InterPro" id="IPR000825">
    <property type="entry name" value="SUF_FeS_clus_asmbl_SufBD_core"/>
</dbReference>
<feature type="domain" description="SUF system FeS cluster assembly SufBD core" evidence="2">
    <location>
        <begin position="207"/>
        <end position="433"/>
    </location>
</feature>
<dbReference type="GO" id="GO:1990229">
    <property type="term" value="C:iron-sulfur cluster assembly complex"/>
    <property type="evidence" value="ECO:0000318"/>
    <property type="project" value="GO_Central"/>
</dbReference>
<protein>
    <submittedName>
        <fullName evidence="4">FeS assembly protein SufD or SufB</fullName>
    </submittedName>
</protein>
<dbReference type="STRING" id="105231.A0A1Y1IJE3"/>
<feature type="domain" description="SUF system FeS cluster assembly SufBD N-terminal" evidence="3">
    <location>
        <begin position="47"/>
        <end position="194"/>
    </location>
</feature>
<organism evidence="4 5">
    <name type="scientific">Klebsormidium nitens</name>
    <name type="common">Green alga</name>
    <name type="synonym">Ulothrix nitens</name>
    <dbReference type="NCBI Taxonomy" id="105231"/>
    <lineage>
        <taxon>Eukaryota</taxon>
        <taxon>Viridiplantae</taxon>
        <taxon>Streptophyta</taxon>
        <taxon>Klebsormidiophyceae</taxon>
        <taxon>Klebsormidiales</taxon>
        <taxon>Klebsormidiaceae</taxon>
        <taxon>Klebsormidium</taxon>
    </lineage>
</organism>
<dbReference type="OrthoDB" id="2510at2759"/>
<sequence>MGPSCNAVGSLRDQATQRAEANTPAGKEDESWLQKVARRIQEGQEPVEAVQALRESSAASLLSLRMPTTRDEQWRFTDIRKLLLTADVWPAPPHFPSVDISQCTLPEADQTRIVLVDGVIAPSLSHLNGLLDGITVEPLATSAARETAGQHLGSLAGQGQGGLDVFSALNGAAASDVLLVNIPDGKQLDKPLHIVYHSTGSGDGTTRLASPRLLVVAGKHAEVEIVEEFTGGGGAYWTNALAEFVLGEHSKVSHTYIQQQAKEGIHTKRTYVALATKAEYRATETGWGGRLTRHNLHIQQLGPETVTDVATFYLAGRSQLHDLHSSLYLDYPRGQSNQLHKCIVTHATGHGVFDGNVRVNKLAQQTDANQLSRNLLLAPRATVNIKPNLQIIADDVKCTHGAAISDLEEDQLFYFQARGIDAATARSALVYSFGCEVTDRLNFEGLRNRVQDGIRQALISEGALASNLGPA</sequence>
<evidence type="ECO:0000313" key="5">
    <source>
        <dbReference type="Proteomes" id="UP000054558"/>
    </source>
</evidence>
<dbReference type="OMA" id="CSHGCTI"/>
<dbReference type="EMBL" id="DF237486">
    <property type="protein sequence ID" value="GAQ89569.1"/>
    <property type="molecule type" value="Genomic_DNA"/>
</dbReference>
<reference evidence="4 5" key="1">
    <citation type="journal article" date="2014" name="Nat. Commun.">
        <title>Klebsormidium flaccidum genome reveals primary factors for plant terrestrial adaptation.</title>
        <authorList>
            <person name="Hori K."/>
            <person name="Maruyama F."/>
            <person name="Fujisawa T."/>
            <person name="Togashi T."/>
            <person name="Yamamoto N."/>
            <person name="Seo M."/>
            <person name="Sato S."/>
            <person name="Yamada T."/>
            <person name="Mori H."/>
            <person name="Tajima N."/>
            <person name="Moriyama T."/>
            <person name="Ikeuchi M."/>
            <person name="Watanabe M."/>
            <person name="Wada H."/>
            <person name="Kobayashi K."/>
            <person name="Saito M."/>
            <person name="Masuda T."/>
            <person name="Sasaki-Sekimoto Y."/>
            <person name="Mashiguchi K."/>
            <person name="Awai K."/>
            <person name="Shimojima M."/>
            <person name="Masuda S."/>
            <person name="Iwai M."/>
            <person name="Nobusawa T."/>
            <person name="Narise T."/>
            <person name="Kondo S."/>
            <person name="Saito H."/>
            <person name="Sato R."/>
            <person name="Murakawa M."/>
            <person name="Ihara Y."/>
            <person name="Oshima-Yamada Y."/>
            <person name="Ohtaka K."/>
            <person name="Satoh M."/>
            <person name="Sonobe K."/>
            <person name="Ishii M."/>
            <person name="Ohtani R."/>
            <person name="Kanamori-Sato M."/>
            <person name="Honoki R."/>
            <person name="Miyazaki D."/>
            <person name="Mochizuki H."/>
            <person name="Umetsu J."/>
            <person name="Higashi K."/>
            <person name="Shibata D."/>
            <person name="Kamiya Y."/>
            <person name="Sato N."/>
            <person name="Nakamura Y."/>
            <person name="Tabata S."/>
            <person name="Ida S."/>
            <person name="Kurokawa K."/>
            <person name="Ohta H."/>
        </authorList>
    </citation>
    <scope>NUCLEOTIDE SEQUENCE [LARGE SCALE GENOMIC DNA]</scope>
    <source>
        <strain evidence="4 5">NIES-2285</strain>
    </source>
</reference>
<dbReference type="GO" id="GO:0016226">
    <property type="term" value="P:iron-sulfur cluster assembly"/>
    <property type="evidence" value="ECO:0000318"/>
    <property type="project" value="GO_Central"/>
</dbReference>
<proteinExistence type="predicted"/>
<evidence type="ECO:0000259" key="3">
    <source>
        <dbReference type="Pfam" id="PF19295"/>
    </source>
</evidence>